<organism evidence="2 3">
    <name type="scientific">Cucurbita argyrosperma subsp. sororia</name>
    <dbReference type="NCBI Taxonomy" id="37648"/>
    <lineage>
        <taxon>Eukaryota</taxon>
        <taxon>Viridiplantae</taxon>
        <taxon>Streptophyta</taxon>
        <taxon>Embryophyta</taxon>
        <taxon>Tracheophyta</taxon>
        <taxon>Spermatophyta</taxon>
        <taxon>Magnoliopsida</taxon>
        <taxon>eudicotyledons</taxon>
        <taxon>Gunneridae</taxon>
        <taxon>Pentapetalae</taxon>
        <taxon>rosids</taxon>
        <taxon>fabids</taxon>
        <taxon>Cucurbitales</taxon>
        <taxon>Cucurbitaceae</taxon>
        <taxon>Cucurbiteae</taxon>
        <taxon>Cucurbita</taxon>
    </lineage>
</organism>
<gene>
    <name evidence="2" type="ORF">SDJN03_06473</name>
</gene>
<keyword evidence="3" id="KW-1185">Reference proteome</keyword>
<proteinExistence type="predicted"/>
<feature type="region of interest" description="Disordered" evidence="1">
    <location>
        <begin position="1"/>
        <end position="77"/>
    </location>
</feature>
<accession>A0AAV6NR46</accession>
<sequence>MNENQGERNIHEEEIRKWSFQKGSDGDEQHGVECKQARDGDERHGVECKQARDVVPKTSRRAAKNNEETNLNNGTFT</sequence>
<feature type="compositionally biased region" description="Basic and acidic residues" evidence="1">
    <location>
        <begin position="1"/>
        <end position="17"/>
    </location>
</feature>
<evidence type="ECO:0000256" key="1">
    <source>
        <dbReference type="SAM" id="MobiDB-lite"/>
    </source>
</evidence>
<comment type="caution">
    <text evidence="2">The sequence shown here is derived from an EMBL/GenBank/DDBJ whole genome shotgun (WGS) entry which is preliminary data.</text>
</comment>
<dbReference type="Proteomes" id="UP000685013">
    <property type="component" value="Chromosome 4"/>
</dbReference>
<dbReference type="EMBL" id="JAGKQH010000004">
    <property type="protein sequence ID" value="KAG6601240.1"/>
    <property type="molecule type" value="Genomic_DNA"/>
</dbReference>
<name>A0AAV6NR46_9ROSI</name>
<feature type="compositionally biased region" description="Basic and acidic residues" evidence="1">
    <location>
        <begin position="24"/>
        <end position="55"/>
    </location>
</feature>
<feature type="non-terminal residue" evidence="2">
    <location>
        <position position="1"/>
    </location>
</feature>
<evidence type="ECO:0000313" key="2">
    <source>
        <dbReference type="EMBL" id="KAG6601240.1"/>
    </source>
</evidence>
<reference evidence="2 3" key="1">
    <citation type="journal article" date="2021" name="Hortic Res">
        <title>The domestication of Cucurbita argyrosperma as revealed by the genome of its wild relative.</title>
        <authorList>
            <person name="Barrera-Redondo J."/>
            <person name="Sanchez-de la Vega G."/>
            <person name="Aguirre-Liguori J.A."/>
            <person name="Castellanos-Morales G."/>
            <person name="Gutierrez-Guerrero Y.T."/>
            <person name="Aguirre-Dugua X."/>
            <person name="Aguirre-Planter E."/>
            <person name="Tenaillon M.I."/>
            <person name="Lira-Saade R."/>
            <person name="Eguiarte L.E."/>
        </authorList>
    </citation>
    <scope>NUCLEOTIDE SEQUENCE [LARGE SCALE GENOMIC DNA]</scope>
    <source>
        <strain evidence="2">JBR-2021</strain>
    </source>
</reference>
<evidence type="ECO:0000313" key="3">
    <source>
        <dbReference type="Proteomes" id="UP000685013"/>
    </source>
</evidence>
<protein>
    <submittedName>
        <fullName evidence="2">Uncharacterized protein</fullName>
    </submittedName>
</protein>
<dbReference type="AlphaFoldDB" id="A0AAV6NR46"/>
<feature type="compositionally biased region" description="Polar residues" evidence="1">
    <location>
        <begin position="68"/>
        <end position="77"/>
    </location>
</feature>